<dbReference type="NCBIfam" id="NF001208">
    <property type="entry name" value="PRK00174.1"/>
    <property type="match status" value="1"/>
</dbReference>
<keyword evidence="2" id="KW-0436">Ligase</keyword>
<comment type="similarity">
    <text evidence="1">Belongs to the ATP-dependent AMP-binding enzyme family.</text>
</comment>
<keyword evidence="3" id="KW-0547">Nucleotide-binding</keyword>
<keyword evidence="4" id="KW-0067">ATP-binding</keyword>
<gene>
    <name evidence="8" type="ORF">GACE_1557</name>
</gene>
<dbReference type="Pfam" id="PF16177">
    <property type="entry name" value="ACAS_N"/>
    <property type="match status" value="1"/>
</dbReference>
<dbReference type="Proteomes" id="UP000030624">
    <property type="component" value="Chromosome"/>
</dbReference>
<evidence type="ECO:0000313" key="8">
    <source>
        <dbReference type="EMBL" id="AIY90592.1"/>
    </source>
</evidence>
<feature type="domain" description="Acetyl-coenzyme A synthetase N-terminal" evidence="7">
    <location>
        <begin position="10"/>
        <end position="66"/>
    </location>
</feature>
<dbReference type="AlphaFoldDB" id="A0A0A7GI06"/>
<organism evidence="8 9">
    <name type="scientific">Geoglobus acetivorans</name>
    <dbReference type="NCBI Taxonomy" id="565033"/>
    <lineage>
        <taxon>Archaea</taxon>
        <taxon>Methanobacteriati</taxon>
        <taxon>Methanobacteriota</taxon>
        <taxon>Archaeoglobi</taxon>
        <taxon>Archaeoglobales</taxon>
        <taxon>Archaeoglobaceae</taxon>
        <taxon>Geoglobus</taxon>
    </lineage>
</organism>
<dbReference type="Pfam" id="PF00501">
    <property type="entry name" value="AMP-binding"/>
    <property type="match status" value="1"/>
</dbReference>
<dbReference type="PANTHER" id="PTHR24095:SF232">
    <property type="entry name" value="ACETYL-COENZYME A SYNTHETASE"/>
    <property type="match status" value="1"/>
</dbReference>
<protein>
    <submittedName>
        <fullName evidence="8">Acetyl-CoA synthetase</fullName>
    </submittedName>
</protein>
<proteinExistence type="inferred from homology"/>
<feature type="domain" description="AMP-binding enzyme C-terminal" evidence="6">
    <location>
        <begin position="528"/>
        <end position="606"/>
    </location>
</feature>
<evidence type="ECO:0000256" key="3">
    <source>
        <dbReference type="ARBA" id="ARBA00022741"/>
    </source>
</evidence>
<evidence type="ECO:0000313" key="9">
    <source>
        <dbReference type="Proteomes" id="UP000030624"/>
    </source>
</evidence>
<dbReference type="Pfam" id="PF13193">
    <property type="entry name" value="AMP-binding_C"/>
    <property type="match status" value="1"/>
</dbReference>
<accession>A0A0A7GI06</accession>
<name>A0A0A7GI06_GEOAI</name>
<dbReference type="HOGENOM" id="CLU_000022_3_6_2"/>
<evidence type="ECO:0000256" key="4">
    <source>
        <dbReference type="ARBA" id="ARBA00022840"/>
    </source>
</evidence>
<evidence type="ECO:0000259" key="7">
    <source>
        <dbReference type="Pfam" id="PF16177"/>
    </source>
</evidence>
<dbReference type="SUPFAM" id="SSF56801">
    <property type="entry name" value="Acetyl-CoA synthetase-like"/>
    <property type="match status" value="1"/>
</dbReference>
<evidence type="ECO:0000259" key="5">
    <source>
        <dbReference type="Pfam" id="PF00501"/>
    </source>
</evidence>
<dbReference type="KEGG" id="gac:GACE_1557"/>
<dbReference type="InterPro" id="IPR032387">
    <property type="entry name" value="ACAS_N"/>
</dbReference>
<dbReference type="Gene3D" id="3.40.50.12780">
    <property type="entry name" value="N-terminal domain of ligase-like"/>
    <property type="match status" value="1"/>
</dbReference>
<dbReference type="EMBL" id="CP009552">
    <property type="protein sequence ID" value="AIY90592.1"/>
    <property type="molecule type" value="Genomic_DNA"/>
</dbReference>
<dbReference type="eggNOG" id="arCOG01529">
    <property type="taxonomic scope" value="Archaea"/>
</dbReference>
<dbReference type="GO" id="GO:0006085">
    <property type="term" value="P:acetyl-CoA biosynthetic process"/>
    <property type="evidence" value="ECO:0007669"/>
    <property type="project" value="TreeGrafter"/>
</dbReference>
<dbReference type="InterPro" id="IPR025110">
    <property type="entry name" value="AMP-bd_C"/>
</dbReference>
<dbReference type="STRING" id="565033.GACE_1557"/>
<dbReference type="GO" id="GO:0003987">
    <property type="term" value="F:acetate-CoA ligase activity"/>
    <property type="evidence" value="ECO:0007669"/>
    <property type="project" value="TreeGrafter"/>
</dbReference>
<dbReference type="PANTHER" id="PTHR24095">
    <property type="entry name" value="ACETYL-COENZYME A SYNTHETASE"/>
    <property type="match status" value="1"/>
</dbReference>
<sequence>MGDEGLKEFREMWKLARDNPEEFWNKKAEEASQDIHWFKKWDRVFEWDYPKFSWFVGGRTNISYSCLDYKLKRYGNKVAYIYENPEFGISYSVTYNQLYDLVKKYAKALRGAGVNKGDRVLLYIPNSIEGAAMILAAARIGAISVTVFAGFSPNAVADRIELTSPKIILTQDYSVRRGKIINLKENVDEALKIAPEEVSRGVEKVVIKRMMPDQELHLDDSRDILLEDFMKLGEGQSADYVEMDATDPIFVMPTSGTTAKPKPVIHVHGGYQIWNYFGAKWVYGLQPDDVIFNTSDIGWIVGQSYMVFGPLLAGASVILFDGTPDYPKPGIWYEVIERNRATLIWTSPTGARFLRKQGVEVAKDYDLSSVSRVICAGEVLNPDVWEWLYRDLFGERIPIIDHMWQTETGAPIFGYPYGLMGDSVTDVIKPGSAGLPMPGVIPLIVDEAEEKVLGPNEKGVLYLERPFPGLTPTLWDSFERYVDSYWNGVIKGYRSGDAAYLDEDGYIWFAGRADEVIKIAGHRIGTIEVENALISHPAVAEAGVVGVPDEVRGEVAAAFVVLKPGYEPGDELKKELIQHVRKTMGPIVVFRDIQFVNMLPKTRSGKIMRRVMKRLFTGEDLGDLSTIEEVASVDEIRDAVAKLTKL</sequence>
<dbReference type="InterPro" id="IPR045851">
    <property type="entry name" value="AMP-bd_C_sf"/>
</dbReference>
<evidence type="ECO:0000259" key="6">
    <source>
        <dbReference type="Pfam" id="PF13193"/>
    </source>
</evidence>
<dbReference type="InterPro" id="IPR042099">
    <property type="entry name" value="ANL_N_sf"/>
</dbReference>
<evidence type="ECO:0000256" key="2">
    <source>
        <dbReference type="ARBA" id="ARBA00022598"/>
    </source>
</evidence>
<dbReference type="InterPro" id="IPR000873">
    <property type="entry name" value="AMP-dep_synth/lig_dom"/>
</dbReference>
<reference evidence="8 9" key="1">
    <citation type="journal article" date="2015" name="Appl. Environ. Microbiol.">
        <title>The Geoglobus acetivorans genome: Fe(III) reduction, acetate utilization, autotrophic growth, and degradation of aromatic compounds in a hyperthermophilic archaeon.</title>
        <authorList>
            <person name="Mardanov A.V."/>
            <person name="Slododkina G.B."/>
            <person name="Slobodkin A.I."/>
            <person name="Beletsky A.V."/>
            <person name="Gavrilov S.N."/>
            <person name="Kublanov I.V."/>
            <person name="Bonch-Osmolovskaya E.A."/>
            <person name="Skryabin K.G."/>
            <person name="Ravin N.V."/>
        </authorList>
    </citation>
    <scope>NUCLEOTIDE SEQUENCE [LARGE SCALE GENOMIC DNA]</scope>
    <source>
        <strain evidence="8 9">SBH6</strain>
    </source>
</reference>
<dbReference type="Gene3D" id="3.30.300.30">
    <property type="match status" value="1"/>
</dbReference>
<dbReference type="GO" id="GO:0005524">
    <property type="term" value="F:ATP binding"/>
    <property type="evidence" value="ECO:0007669"/>
    <property type="project" value="UniProtKB-KW"/>
</dbReference>
<feature type="domain" description="AMP-dependent synthetase/ligase" evidence="5">
    <location>
        <begin position="70"/>
        <end position="466"/>
    </location>
</feature>
<evidence type="ECO:0000256" key="1">
    <source>
        <dbReference type="ARBA" id="ARBA00006432"/>
    </source>
</evidence>